<reference evidence="1" key="1">
    <citation type="submission" date="2019-08" db="EMBL/GenBank/DDBJ databases">
        <authorList>
            <person name="Kucharzyk K."/>
            <person name="Murdoch R.W."/>
            <person name="Higgins S."/>
            <person name="Loffler F."/>
        </authorList>
    </citation>
    <scope>NUCLEOTIDE SEQUENCE</scope>
</reference>
<accession>A0A644ZYG7</accession>
<evidence type="ECO:0000313" key="1">
    <source>
        <dbReference type="EMBL" id="MPM46020.1"/>
    </source>
</evidence>
<dbReference type="EMBL" id="VSSQ01011110">
    <property type="protein sequence ID" value="MPM46020.1"/>
    <property type="molecule type" value="Genomic_DNA"/>
</dbReference>
<name>A0A644ZYG7_9ZZZZ</name>
<proteinExistence type="predicted"/>
<comment type="caution">
    <text evidence="1">The sequence shown here is derived from an EMBL/GenBank/DDBJ whole genome shotgun (WGS) entry which is preliminary data.</text>
</comment>
<dbReference type="AlphaFoldDB" id="A0A644ZYG7"/>
<gene>
    <name evidence="1" type="ORF">SDC9_92714</name>
</gene>
<organism evidence="1">
    <name type="scientific">bioreactor metagenome</name>
    <dbReference type="NCBI Taxonomy" id="1076179"/>
    <lineage>
        <taxon>unclassified sequences</taxon>
        <taxon>metagenomes</taxon>
        <taxon>ecological metagenomes</taxon>
    </lineage>
</organism>
<protein>
    <submittedName>
        <fullName evidence="1">Uncharacterized protein</fullName>
    </submittedName>
</protein>
<sequence length="207" mass="23511">MDITFEIIDKYAQSLAILSSDKYLNAIDENSRNLGIGLDSLVSEYNKLDRLANLPTNLGGAIGKLIAMGGRSYIKAKQAKEVKKIVFKADTLIEVMTSNLLIFLESENIDQLIKAEEWGVRQNFLSFLRHTKKPLIEHENIYLGLKEKLDVIKSLRSQTINATRQIRLAHKELSLSLSKHKNLNEIVKEVQILGNEINELRNILVKK</sequence>